<dbReference type="EMBL" id="PJTB01000003">
    <property type="protein sequence ID" value="PWX38343.1"/>
    <property type="molecule type" value="Genomic_DNA"/>
</dbReference>
<dbReference type="GO" id="GO:0005886">
    <property type="term" value="C:plasma membrane"/>
    <property type="evidence" value="ECO:0007669"/>
    <property type="project" value="UniProtKB-SubCell"/>
</dbReference>
<keyword evidence="3" id="KW-0472">Membrane</keyword>
<dbReference type="CDD" id="cd06530">
    <property type="entry name" value="S26_SPase_I"/>
    <property type="match status" value="1"/>
</dbReference>
<feature type="domain" description="Peptidase S26" evidence="4">
    <location>
        <begin position="21"/>
        <end position="163"/>
    </location>
</feature>
<protein>
    <recommendedName>
        <fullName evidence="3">Signal peptidase I</fullName>
        <ecNumber evidence="3">3.4.21.89</ecNumber>
    </recommendedName>
</protein>
<dbReference type="Proteomes" id="UP000855421">
    <property type="component" value="Unassembled WGS sequence"/>
</dbReference>
<proteinExistence type="inferred from homology"/>
<reference evidence="7 9" key="1">
    <citation type="journal article" date="2018" name="BMC Genomics">
        <title>Whole genome analysis reveals the diversity and evolutionary relationships between necrotic enteritis-causing strains of Clostridium perfringens.</title>
        <authorList>
            <person name="Lacey J.A."/>
            <person name="Allnutt T.R."/>
            <person name="Vezina B."/>
            <person name="Van T.T.H."/>
            <person name="Stent T."/>
            <person name="Han X."/>
            <person name="Rood J.I."/>
            <person name="Wade B."/>
            <person name="Keyburn A.L."/>
            <person name="Seeman T."/>
            <person name="Chen H."/>
            <person name="Haring V."/>
            <person name="Johanesen P.A."/>
            <person name="Lyras D."/>
            <person name="Moore R.J."/>
        </authorList>
    </citation>
    <scope>NUCLEOTIDE SEQUENCE [LARGE SCALE GENOMIC DNA]</scope>
    <source>
        <strain evidence="7 9">EUR-NE15</strain>
    </source>
</reference>
<evidence type="ECO:0000259" key="4">
    <source>
        <dbReference type="Pfam" id="PF10502"/>
    </source>
</evidence>
<dbReference type="InterPro" id="IPR036286">
    <property type="entry name" value="LexA/Signal_pep-like_sf"/>
</dbReference>
<dbReference type="GO" id="GO:0004252">
    <property type="term" value="F:serine-type endopeptidase activity"/>
    <property type="evidence" value="ECO:0007669"/>
    <property type="project" value="InterPro"/>
</dbReference>
<sequence length="172" mass="19778">MRKSEITKKISIKDDLLFLGLKILIFLTLLAITFLFIFGIFRCNNNMMSPAYKDGDLAIYYRLQKDYKPSDTVVVEKDGEKQIRRIIAKAGDTVDITDKGLKINGYLQQENNIYTETLPYKEGIQFPITLGEGEYFVLADNRTNAKDSRIYGIVKEKEIKGLIITLIRRRGL</sequence>
<keyword evidence="3 8" id="KW-0378">Hydrolase</keyword>
<organism evidence="8 10">
    <name type="scientific">Clostridium perfringens</name>
    <dbReference type="NCBI Taxonomy" id="1502"/>
    <lineage>
        <taxon>Bacteria</taxon>
        <taxon>Bacillati</taxon>
        <taxon>Bacillota</taxon>
        <taxon>Clostridia</taxon>
        <taxon>Eubacteriales</taxon>
        <taxon>Clostridiaceae</taxon>
        <taxon>Clostridium</taxon>
    </lineage>
</organism>
<evidence type="ECO:0000313" key="6">
    <source>
        <dbReference type="EMBL" id="MBO3417176.1"/>
    </source>
</evidence>
<evidence type="ECO:0000256" key="1">
    <source>
        <dbReference type="ARBA" id="ARBA00004401"/>
    </source>
</evidence>
<dbReference type="GO" id="GO:0006465">
    <property type="term" value="P:signal peptide processing"/>
    <property type="evidence" value="ECO:0007669"/>
    <property type="project" value="InterPro"/>
</dbReference>
<dbReference type="EMBL" id="JAENRE010000005">
    <property type="protein sequence ID" value="MBO3417176.1"/>
    <property type="molecule type" value="Genomic_DNA"/>
</dbReference>
<gene>
    <name evidence="8" type="primary">sipT</name>
    <name evidence="5" type="synonym">lepB</name>
    <name evidence="7" type="ORF">CYK91_10325</name>
    <name evidence="5" type="ORF">I9063_002273</name>
    <name evidence="6" type="ORF">JJB78_11715</name>
    <name evidence="8" type="ORF">NCTC8081_02335</name>
</gene>
<evidence type="ECO:0000313" key="11">
    <source>
        <dbReference type="Proteomes" id="UP000668358"/>
    </source>
</evidence>
<evidence type="ECO:0000313" key="7">
    <source>
        <dbReference type="EMBL" id="PWX38343.1"/>
    </source>
</evidence>
<dbReference type="PANTHER" id="PTHR43390">
    <property type="entry name" value="SIGNAL PEPTIDASE I"/>
    <property type="match status" value="1"/>
</dbReference>
<reference evidence="5" key="2">
    <citation type="journal article" date="2018" name="Genome Biol.">
        <title>SKESA: strategic k-mer extension for scrupulous assemblies.</title>
        <authorList>
            <person name="Souvorov A."/>
            <person name="Agarwala R."/>
            <person name="Lipman D.J."/>
        </authorList>
    </citation>
    <scope>NUCLEOTIDE SEQUENCE</scope>
    <source>
        <strain evidence="5">C25</strain>
    </source>
</reference>
<feature type="transmembrane region" description="Helical" evidence="3">
    <location>
        <begin position="21"/>
        <end position="41"/>
    </location>
</feature>
<dbReference type="RefSeq" id="WP_057230736.1">
    <property type="nucleotide sequence ID" value="NZ_CATNWN010000003.1"/>
</dbReference>
<dbReference type="AlphaFoldDB" id="A0A2X3BTE9"/>
<keyword evidence="3" id="KW-1133">Transmembrane helix</keyword>
<dbReference type="PRINTS" id="PR00727">
    <property type="entry name" value="LEADERPTASE"/>
</dbReference>
<dbReference type="Pfam" id="PF10502">
    <property type="entry name" value="Peptidase_S26"/>
    <property type="match status" value="1"/>
</dbReference>
<evidence type="ECO:0000313" key="10">
    <source>
        <dbReference type="Proteomes" id="UP000250234"/>
    </source>
</evidence>
<dbReference type="EMBL" id="UAWO01000002">
    <property type="protein sequence ID" value="SQC08408.1"/>
    <property type="molecule type" value="Genomic_DNA"/>
</dbReference>
<dbReference type="EC" id="3.4.21.89" evidence="3"/>
<evidence type="ECO:0000313" key="5">
    <source>
        <dbReference type="EMBL" id="HAT4298891.1"/>
    </source>
</evidence>
<reference evidence="8 10" key="3">
    <citation type="submission" date="2018-06" db="EMBL/GenBank/DDBJ databases">
        <authorList>
            <consortium name="Pathogen Informatics"/>
            <person name="Doyle S."/>
        </authorList>
    </citation>
    <scope>NUCLEOTIDE SEQUENCE [LARGE SCALE GENOMIC DNA]</scope>
    <source>
        <strain evidence="8 10">NCTC8081</strain>
    </source>
</reference>
<keyword evidence="3" id="KW-0812">Transmembrane</keyword>
<dbReference type="PANTHER" id="PTHR43390:SF1">
    <property type="entry name" value="CHLOROPLAST PROCESSING PEPTIDASE"/>
    <property type="match status" value="1"/>
</dbReference>
<dbReference type="Gene3D" id="2.10.109.10">
    <property type="entry name" value="Umud Fragment, subunit A"/>
    <property type="match status" value="1"/>
</dbReference>
<comment type="similarity">
    <text evidence="2 3">Belongs to the peptidase S26 family.</text>
</comment>
<dbReference type="GO" id="GO:0009003">
    <property type="term" value="F:signal peptidase activity"/>
    <property type="evidence" value="ECO:0007669"/>
    <property type="project" value="UniProtKB-EC"/>
</dbReference>
<dbReference type="SUPFAM" id="SSF51306">
    <property type="entry name" value="LexA/Signal peptidase"/>
    <property type="match status" value="1"/>
</dbReference>
<dbReference type="InterPro" id="IPR000223">
    <property type="entry name" value="Pept_S26A_signal_pept_1"/>
</dbReference>
<dbReference type="Proteomes" id="UP000247117">
    <property type="component" value="Unassembled WGS sequence"/>
</dbReference>
<dbReference type="InterPro" id="IPR019533">
    <property type="entry name" value="Peptidase_S26"/>
</dbReference>
<evidence type="ECO:0000256" key="2">
    <source>
        <dbReference type="ARBA" id="ARBA00009370"/>
    </source>
</evidence>
<comment type="catalytic activity">
    <reaction evidence="3">
        <text>Cleavage of hydrophobic, N-terminal signal or leader sequences from secreted and periplasmic proteins.</text>
        <dbReference type="EC" id="3.4.21.89"/>
    </reaction>
</comment>
<dbReference type="Proteomes" id="UP000668358">
    <property type="component" value="Unassembled WGS sequence"/>
</dbReference>
<reference evidence="5" key="4">
    <citation type="submission" date="2020-07" db="EMBL/GenBank/DDBJ databases">
        <authorList>
            <consortium name="NCBI Pathogen Detection Project"/>
        </authorList>
    </citation>
    <scope>NUCLEOTIDE SEQUENCE</scope>
    <source>
        <strain evidence="5">C25</strain>
    </source>
</reference>
<name>A0A2X3BTE9_CLOPF</name>
<keyword evidence="3" id="KW-0645">Protease</keyword>
<dbReference type="NCBIfam" id="TIGR02227">
    <property type="entry name" value="sigpep_I_bact"/>
    <property type="match status" value="1"/>
</dbReference>
<dbReference type="Proteomes" id="UP000250234">
    <property type="component" value="Unassembled WGS sequence"/>
</dbReference>
<dbReference type="EMBL" id="DACTBT010000016">
    <property type="protein sequence ID" value="HAT4298891.1"/>
    <property type="molecule type" value="Genomic_DNA"/>
</dbReference>
<evidence type="ECO:0000313" key="9">
    <source>
        <dbReference type="Proteomes" id="UP000247117"/>
    </source>
</evidence>
<reference evidence="6 11" key="5">
    <citation type="submission" date="2020-12" db="EMBL/GenBank/DDBJ databases">
        <title>Comparative genomics of Clostridium perfringens reveals patterns of host-associated phylogenetic clades and virulence factors.</title>
        <authorList>
            <person name="Smith A.H."/>
            <person name="Geier R."/>
        </authorList>
    </citation>
    <scope>NUCLEOTIDE SEQUENCE [LARGE SCALE GENOMIC DNA]</scope>
    <source>
        <strain evidence="6 11">CHD15829P</strain>
    </source>
</reference>
<evidence type="ECO:0000313" key="8">
    <source>
        <dbReference type="EMBL" id="SQC08408.1"/>
    </source>
</evidence>
<evidence type="ECO:0000256" key="3">
    <source>
        <dbReference type="RuleBase" id="RU362042"/>
    </source>
</evidence>
<comment type="subcellular location">
    <subcellularLocation>
        <location evidence="1">Cell membrane</location>
        <topology evidence="1">Single-pass type II membrane protein</topology>
    </subcellularLocation>
    <subcellularLocation>
        <location evidence="3">Membrane</location>
        <topology evidence="3">Single-pass type II membrane protein</topology>
    </subcellularLocation>
</comment>
<accession>A0A2X3BTE9</accession>